<keyword evidence="1" id="KW-0808">Transferase</keyword>
<evidence type="ECO:0000259" key="3">
    <source>
        <dbReference type="Pfam" id="PF00583"/>
    </source>
</evidence>
<dbReference type="InterPro" id="IPR050769">
    <property type="entry name" value="NAT_camello-type"/>
</dbReference>
<dbReference type="InterPro" id="IPR016181">
    <property type="entry name" value="Acyl_CoA_acyltransferase"/>
</dbReference>
<keyword evidence="2" id="KW-1133">Transmembrane helix</keyword>
<feature type="domain" description="N-acetyltransferase" evidence="3">
    <location>
        <begin position="92"/>
        <end position="206"/>
    </location>
</feature>
<dbReference type="PANTHER" id="PTHR13947:SF37">
    <property type="entry name" value="LD18367P"/>
    <property type="match status" value="1"/>
</dbReference>
<comment type="caution">
    <text evidence="4">The sequence shown here is derived from an EMBL/GenBank/DDBJ whole genome shotgun (WGS) entry which is preliminary data.</text>
</comment>
<accession>A0A9P6ELG1</accession>
<dbReference type="Pfam" id="PF00583">
    <property type="entry name" value="Acetyltransf_1"/>
    <property type="match status" value="1"/>
</dbReference>
<dbReference type="EMBL" id="MU157833">
    <property type="protein sequence ID" value="KAF9531971.1"/>
    <property type="molecule type" value="Genomic_DNA"/>
</dbReference>
<keyword evidence="5" id="KW-1185">Reference proteome</keyword>
<keyword evidence="2" id="KW-0472">Membrane</keyword>
<proteinExistence type="predicted"/>
<feature type="transmembrane region" description="Helical" evidence="2">
    <location>
        <begin position="78"/>
        <end position="95"/>
    </location>
</feature>
<name>A0A9P6ELG1_9AGAR</name>
<dbReference type="GO" id="GO:0008080">
    <property type="term" value="F:N-acetyltransferase activity"/>
    <property type="evidence" value="ECO:0007669"/>
    <property type="project" value="InterPro"/>
</dbReference>
<dbReference type="Gene3D" id="3.40.630.30">
    <property type="match status" value="1"/>
</dbReference>
<protein>
    <recommendedName>
        <fullName evidence="3">N-acetyltransferase domain-containing protein</fullName>
    </recommendedName>
</protein>
<organism evidence="4 5">
    <name type="scientific">Crepidotus variabilis</name>
    <dbReference type="NCBI Taxonomy" id="179855"/>
    <lineage>
        <taxon>Eukaryota</taxon>
        <taxon>Fungi</taxon>
        <taxon>Dikarya</taxon>
        <taxon>Basidiomycota</taxon>
        <taxon>Agaricomycotina</taxon>
        <taxon>Agaricomycetes</taxon>
        <taxon>Agaricomycetidae</taxon>
        <taxon>Agaricales</taxon>
        <taxon>Agaricineae</taxon>
        <taxon>Crepidotaceae</taxon>
        <taxon>Crepidotus</taxon>
    </lineage>
</organism>
<evidence type="ECO:0000313" key="5">
    <source>
        <dbReference type="Proteomes" id="UP000807306"/>
    </source>
</evidence>
<dbReference type="AlphaFoldDB" id="A0A9P6ELG1"/>
<evidence type="ECO:0000313" key="4">
    <source>
        <dbReference type="EMBL" id="KAF9531971.1"/>
    </source>
</evidence>
<gene>
    <name evidence="4" type="ORF">CPB83DRAFT_914447</name>
</gene>
<dbReference type="OrthoDB" id="2564232at2759"/>
<dbReference type="PANTHER" id="PTHR13947">
    <property type="entry name" value="GNAT FAMILY N-ACETYLTRANSFERASE"/>
    <property type="match status" value="1"/>
</dbReference>
<keyword evidence="2" id="KW-0812">Transmembrane</keyword>
<evidence type="ECO:0000256" key="1">
    <source>
        <dbReference type="ARBA" id="ARBA00022679"/>
    </source>
</evidence>
<feature type="transmembrane region" description="Helical" evidence="2">
    <location>
        <begin position="40"/>
        <end position="58"/>
    </location>
</feature>
<evidence type="ECO:0000256" key="2">
    <source>
        <dbReference type="SAM" id="Phobius"/>
    </source>
</evidence>
<dbReference type="SUPFAM" id="SSF55729">
    <property type="entry name" value="Acyl-CoA N-acyltransferases (Nat)"/>
    <property type="match status" value="1"/>
</dbReference>
<dbReference type="Proteomes" id="UP000807306">
    <property type="component" value="Unassembled WGS sequence"/>
</dbReference>
<dbReference type="InterPro" id="IPR000182">
    <property type="entry name" value="GNAT_dom"/>
</dbReference>
<reference evidence="4" key="1">
    <citation type="submission" date="2020-11" db="EMBL/GenBank/DDBJ databases">
        <authorList>
            <consortium name="DOE Joint Genome Institute"/>
            <person name="Ahrendt S."/>
            <person name="Riley R."/>
            <person name="Andreopoulos W."/>
            <person name="Labutti K."/>
            <person name="Pangilinan J."/>
            <person name="Ruiz-Duenas F.J."/>
            <person name="Barrasa J.M."/>
            <person name="Sanchez-Garcia M."/>
            <person name="Camarero S."/>
            <person name="Miyauchi S."/>
            <person name="Serrano A."/>
            <person name="Linde D."/>
            <person name="Babiker R."/>
            <person name="Drula E."/>
            <person name="Ayuso-Fernandez I."/>
            <person name="Pacheco R."/>
            <person name="Padilla G."/>
            <person name="Ferreira P."/>
            <person name="Barriuso J."/>
            <person name="Kellner H."/>
            <person name="Castanera R."/>
            <person name="Alfaro M."/>
            <person name="Ramirez L."/>
            <person name="Pisabarro A.G."/>
            <person name="Kuo A."/>
            <person name="Tritt A."/>
            <person name="Lipzen A."/>
            <person name="He G."/>
            <person name="Yan M."/>
            <person name="Ng V."/>
            <person name="Cullen D."/>
            <person name="Martin F."/>
            <person name="Rosso M.-N."/>
            <person name="Henrissat B."/>
            <person name="Hibbett D."/>
            <person name="Martinez A.T."/>
            <person name="Grigoriev I.V."/>
        </authorList>
    </citation>
    <scope>NUCLEOTIDE SEQUENCE</scope>
    <source>
        <strain evidence="4">CBS 506.95</strain>
    </source>
</reference>
<sequence length="257" mass="29568">MSKSDAVAKIRPYTASDQKLVRFKLGQSNMEALANANNKTYFHPLTLAVWVALSGAFIQMMQWWPSSQYGILSYLKPLPAFASTAVPVMFFVDWINRPYFEGLTQEVMRRPDVRDIEKHYFHDPASGFWLLEFGDKYIGLIAVDASQPSSKDKRNAAKANGKTPKTATIRHFHVDDEFRKANVQQDLLDYAVDHAFNKDPKLERIEVPDSPLIPYTRPTLRDKGFELDHHTQTVGILGWKMGTRYLKREKWSDSKKQ</sequence>